<evidence type="ECO:0000313" key="3">
    <source>
        <dbReference type="Proteomes" id="UP001204798"/>
    </source>
</evidence>
<dbReference type="RefSeq" id="WP_259094819.1">
    <property type="nucleotide sequence ID" value="NZ_CP130454.1"/>
</dbReference>
<reference evidence="2 3" key="1">
    <citation type="submission" date="2022-08" db="EMBL/GenBank/DDBJ databases">
        <title>Bacterial and archaeal communities from various locations to study Microbial Dark Matter (Phase II).</title>
        <authorList>
            <person name="Stepanauskas R."/>
        </authorList>
    </citation>
    <scope>NUCLEOTIDE SEQUENCE [LARGE SCALE GENOMIC DNA]</scope>
    <source>
        <strain evidence="2 3">PD1</strain>
    </source>
</reference>
<evidence type="ECO:0000313" key="2">
    <source>
        <dbReference type="EMBL" id="MCS3918778.1"/>
    </source>
</evidence>
<dbReference type="SMART" id="SM00465">
    <property type="entry name" value="GIYc"/>
    <property type="match status" value="1"/>
</dbReference>
<dbReference type="Proteomes" id="UP001204798">
    <property type="component" value="Unassembled WGS sequence"/>
</dbReference>
<organism evidence="2 3">
    <name type="scientific">Candidatus Fervidibacter sacchari</name>
    <dbReference type="NCBI Taxonomy" id="1448929"/>
    <lineage>
        <taxon>Bacteria</taxon>
        <taxon>Candidatus Fervidibacterota</taxon>
        <taxon>Candidatus Fervidibacter</taxon>
    </lineage>
</organism>
<feature type="domain" description="GIY-YIG" evidence="1">
    <location>
        <begin position="20"/>
        <end position="118"/>
    </location>
</feature>
<dbReference type="GO" id="GO:0004519">
    <property type="term" value="F:endonuclease activity"/>
    <property type="evidence" value="ECO:0007669"/>
    <property type="project" value="UniProtKB-KW"/>
</dbReference>
<dbReference type="PANTHER" id="PTHR37460">
    <property type="entry name" value="ENDONUCLEASE III"/>
    <property type="match status" value="1"/>
</dbReference>
<name>A0ABT2EPF0_9BACT</name>
<keyword evidence="2" id="KW-0540">Nuclease</keyword>
<gene>
    <name evidence="2" type="ORF">M2350_001178</name>
</gene>
<proteinExistence type="predicted"/>
<dbReference type="InterPro" id="IPR000305">
    <property type="entry name" value="GIY-YIG_endonuc"/>
</dbReference>
<sequence>MRKGVYQLHLRLDKPKRIRVGKLGVFTFPAGRYIYTGSAMNGLDGRLRRHLRNRKKLHWHIDYLLRHAKIESIFVLETDERMECQLNSLTLSLPNAKVIVKGFGCSDCRCPSHLVYFCDEKG</sequence>
<protein>
    <submittedName>
        <fullName evidence="2">Uri superfamily endonuclease</fullName>
    </submittedName>
</protein>
<dbReference type="PANTHER" id="PTHR37460:SF1">
    <property type="entry name" value="ENDONUCLEASE III"/>
    <property type="match status" value="1"/>
</dbReference>
<evidence type="ECO:0000259" key="1">
    <source>
        <dbReference type="SMART" id="SM00465"/>
    </source>
</evidence>
<accession>A0ABT2EPF0</accession>
<comment type="caution">
    <text evidence="2">The sequence shown here is derived from an EMBL/GenBank/DDBJ whole genome shotgun (WGS) entry which is preliminary data.</text>
</comment>
<keyword evidence="2" id="KW-0255">Endonuclease</keyword>
<keyword evidence="2" id="KW-0378">Hydrolase</keyword>
<keyword evidence="3" id="KW-1185">Reference proteome</keyword>
<dbReference type="InterPro" id="IPR002837">
    <property type="entry name" value="DUF123"/>
</dbReference>
<dbReference type="EMBL" id="JANUCP010000002">
    <property type="protein sequence ID" value="MCS3918778.1"/>
    <property type="molecule type" value="Genomic_DNA"/>
</dbReference>
<dbReference type="Pfam" id="PF01986">
    <property type="entry name" value="DUF123"/>
    <property type="match status" value="1"/>
</dbReference>
<dbReference type="CDD" id="cd10441">
    <property type="entry name" value="GIY-YIG_COG1833"/>
    <property type="match status" value="1"/>
</dbReference>